<dbReference type="CDD" id="cd07344">
    <property type="entry name" value="M48_yhfN_like"/>
    <property type="match status" value="1"/>
</dbReference>
<evidence type="ECO:0000259" key="1">
    <source>
        <dbReference type="Pfam" id="PF01863"/>
    </source>
</evidence>
<dbReference type="RefSeq" id="WP_382167869.1">
    <property type="nucleotide sequence ID" value="NZ_JBHTBR010000005.1"/>
</dbReference>
<evidence type="ECO:0000313" key="2">
    <source>
        <dbReference type="EMBL" id="MFC7292442.1"/>
    </source>
</evidence>
<reference evidence="3" key="1">
    <citation type="journal article" date="2019" name="Int. J. Syst. Evol. Microbiol.">
        <title>The Global Catalogue of Microorganisms (GCM) 10K type strain sequencing project: providing services to taxonomists for standard genome sequencing and annotation.</title>
        <authorList>
            <consortium name="The Broad Institute Genomics Platform"/>
            <consortium name="The Broad Institute Genome Sequencing Center for Infectious Disease"/>
            <person name="Wu L."/>
            <person name="Ma J."/>
        </authorList>
    </citation>
    <scope>NUCLEOTIDE SEQUENCE [LARGE SCALE GENOMIC DNA]</scope>
    <source>
        <strain evidence="3">CCUG 51308</strain>
    </source>
</reference>
<protein>
    <submittedName>
        <fullName evidence="2">M48 family metallopeptidase</fullName>
    </submittedName>
</protein>
<dbReference type="Proteomes" id="UP001596492">
    <property type="component" value="Unassembled WGS sequence"/>
</dbReference>
<name>A0ABW2INE9_9PROT</name>
<keyword evidence="3" id="KW-1185">Reference proteome</keyword>
<dbReference type="Gene3D" id="3.30.2010.10">
    <property type="entry name" value="Metalloproteases ('zincins'), catalytic domain"/>
    <property type="match status" value="1"/>
</dbReference>
<evidence type="ECO:0000313" key="3">
    <source>
        <dbReference type="Proteomes" id="UP001596492"/>
    </source>
</evidence>
<dbReference type="PANTHER" id="PTHR30399">
    <property type="entry name" value="UNCHARACTERIZED PROTEIN YGJP"/>
    <property type="match status" value="1"/>
</dbReference>
<accession>A0ABW2INE9</accession>
<dbReference type="InterPro" id="IPR002725">
    <property type="entry name" value="YgjP-like_metallopeptidase"/>
</dbReference>
<gene>
    <name evidence="2" type="ORF">ACFQS8_12500</name>
</gene>
<proteinExistence type="predicted"/>
<feature type="domain" description="YgjP-like metallopeptidase" evidence="1">
    <location>
        <begin position="30"/>
        <end position="230"/>
    </location>
</feature>
<dbReference type="PANTHER" id="PTHR30399:SF1">
    <property type="entry name" value="UTP PYROPHOSPHATASE"/>
    <property type="match status" value="1"/>
</dbReference>
<comment type="caution">
    <text evidence="2">The sequence shown here is derived from an EMBL/GenBank/DDBJ whole genome shotgun (WGS) entry which is preliminary data.</text>
</comment>
<dbReference type="Pfam" id="PF01863">
    <property type="entry name" value="YgjP-like"/>
    <property type="match status" value="1"/>
</dbReference>
<dbReference type="InterPro" id="IPR053136">
    <property type="entry name" value="UTP_pyrophosphatase-like"/>
</dbReference>
<organism evidence="2 3">
    <name type="scientific">Hirschia litorea</name>
    <dbReference type="NCBI Taxonomy" id="1199156"/>
    <lineage>
        <taxon>Bacteria</taxon>
        <taxon>Pseudomonadati</taxon>
        <taxon>Pseudomonadota</taxon>
        <taxon>Alphaproteobacteria</taxon>
        <taxon>Hyphomonadales</taxon>
        <taxon>Hyphomonadaceae</taxon>
        <taxon>Hirschia</taxon>
    </lineage>
</organism>
<dbReference type="EMBL" id="JBHTBR010000005">
    <property type="protein sequence ID" value="MFC7292442.1"/>
    <property type="molecule type" value="Genomic_DNA"/>
</dbReference>
<sequence length="240" mass="27053">MDTNHADRVNLMTNKGQTIEIRLEINPRARRISLKIDSKKREAVAIAPHRKFKKAALDFAQERIDWIRSRLDELPAQQLLTIGSSTPLRGELHLIQTAQQGRSVYIDDASKPFKIMVPGKADLAPAKVIGFYKAAARADLMRHVNKHAKILNVQPASISIKDTKTRWGSCSSKNNLNFSWRLICAPTFVLDYVAAHECAHLLEMNHSPRFWSHVARCIPDVRPAKNWLNANGRSLHAIGS</sequence>